<proteinExistence type="predicted"/>
<keyword evidence="6" id="KW-1185">Reference proteome</keyword>
<evidence type="ECO:0000313" key="6">
    <source>
        <dbReference type="Proteomes" id="UP000813461"/>
    </source>
</evidence>
<dbReference type="EMBL" id="JAGMVJ010000027">
    <property type="protein sequence ID" value="KAH7070246.1"/>
    <property type="molecule type" value="Genomic_DNA"/>
</dbReference>
<dbReference type="GO" id="GO:0004674">
    <property type="term" value="F:protein serine/threonine kinase activity"/>
    <property type="evidence" value="ECO:0007669"/>
    <property type="project" value="TreeGrafter"/>
</dbReference>
<keyword evidence="1 3" id="KW-0547">Nucleotide-binding</keyword>
<comment type="caution">
    <text evidence="5">The sequence shown here is derived from an EMBL/GenBank/DDBJ whole genome shotgun (WGS) entry which is preliminary data.</text>
</comment>
<dbReference type="Pfam" id="PF00069">
    <property type="entry name" value="Pkinase"/>
    <property type="match status" value="1"/>
</dbReference>
<evidence type="ECO:0000259" key="4">
    <source>
        <dbReference type="PROSITE" id="PS50011"/>
    </source>
</evidence>
<dbReference type="InterPro" id="IPR051681">
    <property type="entry name" value="Ser/Thr_Kinases-Pseudokinases"/>
</dbReference>
<evidence type="ECO:0000313" key="5">
    <source>
        <dbReference type="EMBL" id="KAH7070246.1"/>
    </source>
</evidence>
<feature type="binding site" evidence="3">
    <location>
        <position position="53"/>
    </location>
    <ligand>
        <name>ATP</name>
        <dbReference type="ChEBI" id="CHEBI:30616"/>
    </ligand>
</feature>
<keyword evidence="2 3" id="KW-0067">ATP-binding</keyword>
<dbReference type="PANTHER" id="PTHR44329">
    <property type="entry name" value="SERINE/THREONINE-PROTEIN KINASE TNNI3K-RELATED"/>
    <property type="match status" value="1"/>
</dbReference>
<dbReference type="SMART" id="SM00220">
    <property type="entry name" value="S_TKc"/>
    <property type="match status" value="1"/>
</dbReference>
<dbReference type="InterPro" id="IPR000719">
    <property type="entry name" value="Prot_kinase_dom"/>
</dbReference>
<gene>
    <name evidence="5" type="ORF">FB567DRAFT_217018</name>
</gene>
<protein>
    <submittedName>
        <fullName evidence="5">Kinase-like domain-containing protein</fullName>
    </submittedName>
</protein>
<keyword evidence="5" id="KW-0418">Kinase</keyword>
<keyword evidence="5" id="KW-0808">Transferase</keyword>
<dbReference type="OrthoDB" id="4062651at2759"/>
<sequence length="547" mass="62316">MDDDMQLDLIGEHLALLDSDYIRFEEGEPLGKGGSGEVYQVFHPWNWVGSARKLMTCPSHNYRNHHNVMRQFKQELRAMRKVQHHHCVKLVLSCTSLETLTIFSSPVADRDLAQLLDSDLTRREVEMLRHSIGCITSALAYLHQLDIRHEDLKPSNILVHGFNVLLTDFGSCYEFSDTAISTTTGPAIGTTPRYRAPEVHKSEDRNRLTDVWSLGYVLFEIISRLQGHRLSTMMSFWRKKGTKEAGFANNKDAVALWFGVLTEHRTENHHGSDRKYTWLCSFVYHVLLHRKRLLRPSVVQILARLQDLDAVYPVDTLVATCCATNPGTVTSWLASCKDIPQWPVLDLMLADRKLSSIFLDTELRVRATNGNIPFFDNATTTLDGTGIERLIPATVEITRIREAANAMPKPRSLQDPFTNGDQFLEEITNSIFTCRLMGTTFWVDTLNLMLNADMLPRPRTVQLSMQTFCLDRQPNYKVPFIVMTFDLNEGEVVGGSYRQGRDVWADGFGIAAVSRKKVEVTAYESIASSVSERQRRYNNLVSSFERY</sequence>
<dbReference type="Proteomes" id="UP000813461">
    <property type="component" value="Unassembled WGS sequence"/>
</dbReference>
<accession>A0A8K0QTM1</accession>
<dbReference type="Gene3D" id="1.10.510.10">
    <property type="entry name" value="Transferase(Phosphotransferase) domain 1"/>
    <property type="match status" value="1"/>
</dbReference>
<organism evidence="5 6">
    <name type="scientific">Paraphoma chrysanthemicola</name>
    <dbReference type="NCBI Taxonomy" id="798071"/>
    <lineage>
        <taxon>Eukaryota</taxon>
        <taxon>Fungi</taxon>
        <taxon>Dikarya</taxon>
        <taxon>Ascomycota</taxon>
        <taxon>Pezizomycotina</taxon>
        <taxon>Dothideomycetes</taxon>
        <taxon>Pleosporomycetidae</taxon>
        <taxon>Pleosporales</taxon>
        <taxon>Pleosporineae</taxon>
        <taxon>Phaeosphaeriaceae</taxon>
        <taxon>Paraphoma</taxon>
    </lineage>
</organism>
<reference evidence="5" key="1">
    <citation type="journal article" date="2021" name="Nat. Commun.">
        <title>Genetic determinants of endophytism in the Arabidopsis root mycobiome.</title>
        <authorList>
            <person name="Mesny F."/>
            <person name="Miyauchi S."/>
            <person name="Thiergart T."/>
            <person name="Pickel B."/>
            <person name="Atanasova L."/>
            <person name="Karlsson M."/>
            <person name="Huettel B."/>
            <person name="Barry K.W."/>
            <person name="Haridas S."/>
            <person name="Chen C."/>
            <person name="Bauer D."/>
            <person name="Andreopoulos W."/>
            <person name="Pangilinan J."/>
            <person name="LaButti K."/>
            <person name="Riley R."/>
            <person name="Lipzen A."/>
            <person name="Clum A."/>
            <person name="Drula E."/>
            <person name="Henrissat B."/>
            <person name="Kohler A."/>
            <person name="Grigoriev I.V."/>
            <person name="Martin F.M."/>
            <person name="Hacquard S."/>
        </authorList>
    </citation>
    <scope>NUCLEOTIDE SEQUENCE</scope>
    <source>
        <strain evidence="5">MPI-SDFR-AT-0120</strain>
    </source>
</reference>
<evidence type="ECO:0000256" key="2">
    <source>
        <dbReference type="ARBA" id="ARBA00022840"/>
    </source>
</evidence>
<evidence type="ECO:0000256" key="1">
    <source>
        <dbReference type="ARBA" id="ARBA00022741"/>
    </source>
</evidence>
<dbReference type="Gene3D" id="3.30.200.20">
    <property type="entry name" value="Phosphorylase Kinase, domain 1"/>
    <property type="match status" value="1"/>
</dbReference>
<dbReference type="PROSITE" id="PS00108">
    <property type="entry name" value="PROTEIN_KINASE_ST"/>
    <property type="match status" value="1"/>
</dbReference>
<feature type="domain" description="Protein kinase" evidence="4">
    <location>
        <begin position="24"/>
        <end position="312"/>
    </location>
</feature>
<evidence type="ECO:0000256" key="3">
    <source>
        <dbReference type="PROSITE-ProRule" id="PRU10141"/>
    </source>
</evidence>
<dbReference type="InterPro" id="IPR011009">
    <property type="entry name" value="Kinase-like_dom_sf"/>
</dbReference>
<dbReference type="SUPFAM" id="SSF56112">
    <property type="entry name" value="Protein kinase-like (PK-like)"/>
    <property type="match status" value="1"/>
</dbReference>
<name>A0A8K0QTM1_9PLEO</name>
<dbReference type="AlphaFoldDB" id="A0A8K0QTM1"/>
<dbReference type="CDD" id="cd00180">
    <property type="entry name" value="PKc"/>
    <property type="match status" value="1"/>
</dbReference>
<dbReference type="PROSITE" id="PS50011">
    <property type="entry name" value="PROTEIN_KINASE_DOM"/>
    <property type="match status" value="1"/>
</dbReference>
<dbReference type="GO" id="GO:0005524">
    <property type="term" value="F:ATP binding"/>
    <property type="evidence" value="ECO:0007669"/>
    <property type="project" value="UniProtKB-UniRule"/>
</dbReference>
<dbReference type="InterPro" id="IPR017441">
    <property type="entry name" value="Protein_kinase_ATP_BS"/>
</dbReference>
<dbReference type="InterPro" id="IPR008271">
    <property type="entry name" value="Ser/Thr_kinase_AS"/>
</dbReference>
<dbReference type="PROSITE" id="PS00107">
    <property type="entry name" value="PROTEIN_KINASE_ATP"/>
    <property type="match status" value="1"/>
</dbReference>